<protein>
    <submittedName>
        <fullName evidence="4">ABC transporter related protein</fullName>
    </submittedName>
</protein>
<dbReference type="AlphaFoldDB" id="A5FWK6"/>
<evidence type="ECO:0000259" key="3">
    <source>
        <dbReference type="PROSITE" id="PS50893"/>
    </source>
</evidence>
<gene>
    <name evidence="4" type="ordered locus">Acry_0768</name>
</gene>
<accession>A5FWK6</accession>
<evidence type="ECO:0000256" key="2">
    <source>
        <dbReference type="ARBA" id="ARBA00022840"/>
    </source>
</evidence>
<dbReference type="STRING" id="349163.Acry_0768"/>
<dbReference type="Proteomes" id="UP000000245">
    <property type="component" value="Chromosome"/>
</dbReference>
<keyword evidence="5" id="KW-1185">Reference proteome</keyword>
<dbReference type="KEGG" id="acr:Acry_0768"/>
<dbReference type="PANTHER" id="PTHR43119:SF1">
    <property type="entry name" value="ABC TRANSPORTER DOMAIN-CONTAINING PROTEIN"/>
    <property type="match status" value="1"/>
</dbReference>
<keyword evidence="2" id="KW-0067">ATP-binding</keyword>
<dbReference type="GO" id="GO:0016887">
    <property type="term" value="F:ATP hydrolysis activity"/>
    <property type="evidence" value="ECO:0007669"/>
    <property type="project" value="InterPro"/>
</dbReference>
<dbReference type="eggNOG" id="COG1136">
    <property type="taxonomic scope" value="Bacteria"/>
</dbReference>
<dbReference type="GO" id="GO:0005524">
    <property type="term" value="F:ATP binding"/>
    <property type="evidence" value="ECO:0007669"/>
    <property type="project" value="UniProtKB-KW"/>
</dbReference>
<reference evidence="4 5" key="1">
    <citation type="submission" date="2007-05" db="EMBL/GenBank/DDBJ databases">
        <title>Complete sequence of chromosome of Acidiphilium cryptum JF-5.</title>
        <authorList>
            <consortium name="US DOE Joint Genome Institute"/>
            <person name="Copeland A."/>
            <person name="Lucas S."/>
            <person name="Lapidus A."/>
            <person name="Barry K."/>
            <person name="Detter J.C."/>
            <person name="Glavina del Rio T."/>
            <person name="Hammon N."/>
            <person name="Israni S."/>
            <person name="Dalin E."/>
            <person name="Tice H."/>
            <person name="Pitluck S."/>
            <person name="Sims D."/>
            <person name="Brettin T."/>
            <person name="Bruce D."/>
            <person name="Han C."/>
            <person name="Schmutz J."/>
            <person name="Larimer F."/>
            <person name="Land M."/>
            <person name="Hauser L."/>
            <person name="Kyrpides N."/>
            <person name="Kim E."/>
            <person name="Magnuson T."/>
            <person name="Richardson P."/>
        </authorList>
    </citation>
    <scope>NUCLEOTIDE SEQUENCE [LARGE SCALE GENOMIC DNA]</scope>
    <source>
        <strain evidence="4 5">JF-5</strain>
    </source>
</reference>
<evidence type="ECO:0000313" key="5">
    <source>
        <dbReference type="Proteomes" id="UP000000245"/>
    </source>
</evidence>
<evidence type="ECO:0000256" key="1">
    <source>
        <dbReference type="ARBA" id="ARBA00022741"/>
    </source>
</evidence>
<dbReference type="RefSeq" id="WP_011941760.1">
    <property type="nucleotide sequence ID" value="NC_009484.1"/>
</dbReference>
<proteinExistence type="predicted"/>
<evidence type="ECO:0000313" key="4">
    <source>
        <dbReference type="EMBL" id="ABQ29988.1"/>
    </source>
</evidence>
<dbReference type="SMART" id="SM00382">
    <property type="entry name" value="AAA"/>
    <property type="match status" value="1"/>
</dbReference>
<dbReference type="InterPro" id="IPR003439">
    <property type="entry name" value="ABC_transporter-like_ATP-bd"/>
</dbReference>
<organism evidence="4 5">
    <name type="scientific">Acidiphilium cryptum (strain JF-5)</name>
    <dbReference type="NCBI Taxonomy" id="349163"/>
    <lineage>
        <taxon>Bacteria</taxon>
        <taxon>Pseudomonadati</taxon>
        <taxon>Pseudomonadota</taxon>
        <taxon>Alphaproteobacteria</taxon>
        <taxon>Acetobacterales</taxon>
        <taxon>Acidocellaceae</taxon>
        <taxon>Acidiphilium</taxon>
    </lineage>
</organism>
<dbReference type="PROSITE" id="PS50893">
    <property type="entry name" value="ABC_TRANSPORTER_2"/>
    <property type="match status" value="1"/>
</dbReference>
<keyword evidence="1" id="KW-0547">Nucleotide-binding</keyword>
<feature type="domain" description="ABC transporter" evidence="3">
    <location>
        <begin position="5"/>
        <end position="198"/>
    </location>
</feature>
<dbReference type="InterPro" id="IPR003593">
    <property type="entry name" value="AAA+_ATPase"/>
</dbReference>
<dbReference type="HOGENOM" id="CLU_000604_1_22_5"/>
<sequence length="199" mass="21145">MASFLVAAGLRGAAGGPFDLELGRGEAVAITGPSGAGKSVLLRMIADLDPHEGRVALGGADRAAMPAPSWRRRVAYLPAEPGWWHETAAAHFPDRAAAAEMMPQLALAPALLDQKIHRLSTGERMRLALIRTILPRPDVLLLDEPTGALDPKATVLVEKLLALRLAAGTAIVMVTHDEEQAQRLGAQRMHLEGGRLNLA</sequence>
<dbReference type="PANTHER" id="PTHR43119">
    <property type="entry name" value="ABC TRANSPORT PROTEIN ATP-BINDING COMPONENT-RELATED"/>
    <property type="match status" value="1"/>
</dbReference>
<dbReference type="Pfam" id="PF00005">
    <property type="entry name" value="ABC_tran"/>
    <property type="match status" value="1"/>
</dbReference>
<dbReference type="EMBL" id="CP000697">
    <property type="protein sequence ID" value="ABQ29988.1"/>
    <property type="molecule type" value="Genomic_DNA"/>
</dbReference>
<dbReference type="SUPFAM" id="SSF52540">
    <property type="entry name" value="P-loop containing nucleoside triphosphate hydrolases"/>
    <property type="match status" value="1"/>
</dbReference>
<dbReference type="Gene3D" id="3.40.50.300">
    <property type="entry name" value="P-loop containing nucleotide triphosphate hydrolases"/>
    <property type="match status" value="1"/>
</dbReference>
<dbReference type="InterPro" id="IPR027417">
    <property type="entry name" value="P-loop_NTPase"/>
</dbReference>
<name>A5FWK6_ACICJ</name>